<protein>
    <submittedName>
        <fullName evidence="2">Putative secreted protein</fullName>
    </submittedName>
</protein>
<evidence type="ECO:0000313" key="2">
    <source>
        <dbReference type="EMBL" id="MBW77026.1"/>
    </source>
</evidence>
<organism evidence="2">
    <name type="scientific">Anopheles darlingi</name>
    <name type="common">Mosquito</name>
    <dbReference type="NCBI Taxonomy" id="43151"/>
    <lineage>
        <taxon>Eukaryota</taxon>
        <taxon>Metazoa</taxon>
        <taxon>Ecdysozoa</taxon>
        <taxon>Arthropoda</taxon>
        <taxon>Hexapoda</taxon>
        <taxon>Insecta</taxon>
        <taxon>Pterygota</taxon>
        <taxon>Neoptera</taxon>
        <taxon>Endopterygota</taxon>
        <taxon>Diptera</taxon>
        <taxon>Nematocera</taxon>
        <taxon>Culicoidea</taxon>
        <taxon>Culicidae</taxon>
        <taxon>Anophelinae</taxon>
        <taxon>Anopheles</taxon>
    </lineage>
</organism>
<sequence>MHTTSPAAWQMRCFICCASFPSCSVAFGKSIEREEGVTPQKPKPGMSSNTRTHARTIPCGSCFIRDHIR</sequence>
<reference evidence="2" key="1">
    <citation type="submission" date="2018-01" db="EMBL/GenBank/DDBJ databases">
        <title>An insight into the sialome of Amazonian anophelines.</title>
        <authorList>
            <person name="Ribeiro J.M."/>
            <person name="Scarpassa V."/>
            <person name="Calvo E."/>
        </authorList>
    </citation>
    <scope>NUCLEOTIDE SEQUENCE</scope>
</reference>
<evidence type="ECO:0000256" key="1">
    <source>
        <dbReference type="SAM" id="MobiDB-lite"/>
    </source>
</evidence>
<dbReference type="EMBL" id="GGFL01012848">
    <property type="protein sequence ID" value="MBW77026.1"/>
    <property type="molecule type" value="Transcribed_RNA"/>
</dbReference>
<feature type="region of interest" description="Disordered" evidence="1">
    <location>
        <begin position="34"/>
        <end position="53"/>
    </location>
</feature>
<name>A0A2M4DHJ4_ANODA</name>
<accession>A0A2M4DHJ4</accession>
<dbReference type="AlphaFoldDB" id="A0A2M4DHJ4"/>
<proteinExistence type="predicted"/>